<feature type="domain" description="UBC core" evidence="1">
    <location>
        <begin position="6"/>
        <end position="155"/>
    </location>
</feature>
<keyword evidence="3" id="KW-1185">Reference proteome</keyword>
<dbReference type="InterPro" id="IPR000608">
    <property type="entry name" value="UBC"/>
</dbReference>
<reference evidence="3" key="1">
    <citation type="journal article" date="2006" name="PLoS Biol.">
        <title>Macronuclear genome sequence of the ciliate Tetrahymena thermophila, a model eukaryote.</title>
        <authorList>
            <person name="Eisen J.A."/>
            <person name="Coyne R.S."/>
            <person name="Wu M."/>
            <person name="Wu D."/>
            <person name="Thiagarajan M."/>
            <person name="Wortman J.R."/>
            <person name="Badger J.H."/>
            <person name="Ren Q."/>
            <person name="Amedeo P."/>
            <person name="Jones K.M."/>
            <person name="Tallon L.J."/>
            <person name="Delcher A.L."/>
            <person name="Salzberg S.L."/>
            <person name="Silva J.C."/>
            <person name="Haas B.J."/>
            <person name="Majoros W.H."/>
            <person name="Farzad M."/>
            <person name="Carlton J.M."/>
            <person name="Smith R.K. Jr."/>
            <person name="Garg J."/>
            <person name="Pearlman R.E."/>
            <person name="Karrer K.M."/>
            <person name="Sun L."/>
            <person name="Manning G."/>
            <person name="Elde N.C."/>
            <person name="Turkewitz A.P."/>
            <person name="Asai D.J."/>
            <person name="Wilkes D.E."/>
            <person name="Wang Y."/>
            <person name="Cai H."/>
            <person name="Collins K."/>
            <person name="Stewart B.A."/>
            <person name="Lee S.R."/>
            <person name="Wilamowska K."/>
            <person name="Weinberg Z."/>
            <person name="Ruzzo W.L."/>
            <person name="Wloga D."/>
            <person name="Gaertig J."/>
            <person name="Frankel J."/>
            <person name="Tsao C.-C."/>
            <person name="Gorovsky M.A."/>
            <person name="Keeling P.J."/>
            <person name="Waller R.F."/>
            <person name="Patron N.J."/>
            <person name="Cherry J.M."/>
            <person name="Stover N.A."/>
            <person name="Krieger C.J."/>
            <person name="del Toro C."/>
            <person name="Ryder H.F."/>
            <person name="Williamson S.C."/>
            <person name="Barbeau R.A."/>
            <person name="Hamilton E.P."/>
            <person name="Orias E."/>
        </authorList>
    </citation>
    <scope>NUCLEOTIDE SEQUENCE [LARGE SCALE GENOMIC DNA]</scope>
    <source>
        <strain evidence="3">SB210</strain>
    </source>
</reference>
<accession>Q238T2</accession>
<dbReference type="InterPro" id="IPR016135">
    <property type="entry name" value="UBQ-conjugating_enzyme/RWD"/>
</dbReference>
<evidence type="ECO:0000259" key="1">
    <source>
        <dbReference type="PROSITE" id="PS50127"/>
    </source>
</evidence>
<protein>
    <submittedName>
        <fullName evidence="2">Ubiquitin-conjugating enzyme</fullName>
    </submittedName>
</protein>
<sequence length="160" mass="18688">MEVQNIVQQEFLKCITHQCEIEGCSFSVEENKKDPTKLNVFIYGESNTIHKNGIYKAEFQFTKDFPQVRPEGKFISPLPYHCNISENGIICLDYYNQWKTSYSNQSFVLLIENLCTLIHNQNSENSYRKSIGEEEQSNRQQYIQNVQKQALVCRQAFLDG</sequence>
<dbReference type="AlphaFoldDB" id="Q238T2"/>
<evidence type="ECO:0000313" key="3">
    <source>
        <dbReference type="Proteomes" id="UP000009168"/>
    </source>
</evidence>
<dbReference type="InParanoid" id="Q238T2"/>
<dbReference type="HOGENOM" id="CLU_1655720_0_0_1"/>
<dbReference type="Gene3D" id="3.10.110.10">
    <property type="entry name" value="Ubiquitin Conjugating Enzyme"/>
    <property type="match status" value="1"/>
</dbReference>
<dbReference type="SMART" id="SM00212">
    <property type="entry name" value="UBCc"/>
    <property type="match status" value="1"/>
</dbReference>
<proteinExistence type="predicted"/>
<dbReference type="OrthoDB" id="6600758at2759"/>
<gene>
    <name evidence="2" type="ORF">TTHERM_00450870</name>
</gene>
<dbReference type="PROSITE" id="PS50127">
    <property type="entry name" value="UBC_2"/>
    <property type="match status" value="1"/>
</dbReference>
<dbReference type="Pfam" id="PF00179">
    <property type="entry name" value="UQ_con"/>
    <property type="match status" value="1"/>
</dbReference>
<dbReference type="STRING" id="312017.Q238T2"/>
<evidence type="ECO:0000313" key="2">
    <source>
        <dbReference type="EMBL" id="EAR93138.1"/>
    </source>
</evidence>
<name>Q238T2_TETTS</name>
<dbReference type="EMBL" id="GG662738">
    <property type="protein sequence ID" value="EAR93138.1"/>
    <property type="molecule type" value="Genomic_DNA"/>
</dbReference>
<dbReference type="SUPFAM" id="SSF54495">
    <property type="entry name" value="UBC-like"/>
    <property type="match status" value="1"/>
</dbReference>
<dbReference type="RefSeq" id="XP_001013383.1">
    <property type="nucleotide sequence ID" value="XM_001013383.1"/>
</dbReference>
<dbReference type="CDD" id="cd00195">
    <property type="entry name" value="UBCc_UEV"/>
    <property type="match status" value="1"/>
</dbReference>
<dbReference type="GeneID" id="7823986"/>
<dbReference type="Proteomes" id="UP000009168">
    <property type="component" value="Unassembled WGS sequence"/>
</dbReference>
<organism evidence="2 3">
    <name type="scientific">Tetrahymena thermophila (strain SB210)</name>
    <dbReference type="NCBI Taxonomy" id="312017"/>
    <lineage>
        <taxon>Eukaryota</taxon>
        <taxon>Sar</taxon>
        <taxon>Alveolata</taxon>
        <taxon>Ciliophora</taxon>
        <taxon>Intramacronucleata</taxon>
        <taxon>Oligohymenophorea</taxon>
        <taxon>Hymenostomatida</taxon>
        <taxon>Tetrahymenina</taxon>
        <taxon>Tetrahymenidae</taxon>
        <taxon>Tetrahymena</taxon>
    </lineage>
</organism>
<dbReference type="PANTHER" id="PTHR24068">
    <property type="entry name" value="UBIQUITIN-CONJUGATING ENZYME E2"/>
    <property type="match status" value="1"/>
</dbReference>
<dbReference type="eggNOG" id="KOG0417">
    <property type="taxonomic scope" value="Eukaryota"/>
</dbReference>
<dbReference type="KEGG" id="tet:TTHERM_00450870"/>